<organism evidence="2 3">
    <name type="scientific">Actinoplanes flavus</name>
    <dbReference type="NCBI Taxonomy" id="2820290"/>
    <lineage>
        <taxon>Bacteria</taxon>
        <taxon>Bacillati</taxon>
        <taxon>Actinomycetota</taxon>
        <taxon>Actinomycetes</taxon>
        <taxon>Micromonosporales</taxon>
        <taxon>Micromonosporaceae</taxon>
        <taxon>Actinoplanes</taxon>
    </lineage>
</organism>
<proteinExistence type="predicted"/>
<comment type="caution">
    <text evidence="2">The sequence shown here is derived from an EMBL/GenBank/DDBJ whole genome shotgun (WGS) entry which is preliminary data.</text>
</comment>
<feature type="transmembrane region" description="Helical" evidence="1">
    <location>
        <begin position="27"/>
        <end position="47"/>
    </location>
</feature>
<sequence>MKGQQVVAAAPRRKAVRSRPRGYAARFVSYAAVLVILSGCGMCEALADYGDRVDLRHASVVGAWSSDPGRTFTFADDGTFTATHLPIEVVGRFVPDKFDHRREDIDGAGSWRITTPSEDPRGAQSEIHLKFRRIADGEVDTSGPDLTALRQDDGVTRLYFFYSGGWFAYRK</sequence>
<reference evidence="2 3" key="1">
    <citation type="submission" date="2021-03" db="EMBL/GenBank/DDBJ databases">
        <title>Actinoplanes flavus sp. nov., a novel actinomycete isolated from Coconut Palm rhizosphere soil.</title>
        <authorList>
            <person name="Luo X."/>
        </authorList>
    </citation>
    <scope>NUCLEOTIDE SEQUENCE [LARGE SCALE GENOMIC DNA]</scope>
    <source>
        <strain evidence="2 3">NEAU-H7</strain>
    </source>
</reference>
<dbReference type="EMBL" id="JAGFNS010000024">
    <property type="protein sequence ID" value="MBO3741945.1"/>
    <property type="molecule type" value="Genomic_DNA"/>
</dbReference>
<name>A0ABS3UTP4_9ACTN</name>
<dbReference type="RefSeq" id="WP_208471092.1">
    <property type="nucleotide sequence ID" value="NZ_JAGFNS010000024.1"/>
</dbReference>
<evidence type="ECO:0008006" key="4">
    <source>
        <dbReference type="Google" id="ProtNLM"/>
    </source>
</evidence>
<evidence type="ECO:0000256" key="1">
    <source>
        <dbReference type="SAM" id="Phobius"/>
    </source>
</evidence>
<gene>
    <name evidence="2" type="ORF">J5X75_31005</name>
</gene>
<accession>A0ABS3UTP4</accession>
<keyword evidence="1" id="KW-1133">Transmembrane helix</keyword>
<dbReference type="Proteomes" id="UP000679690">
    <property type="component" value="Unassembled WGS sequence"/>
</dbReference>
<protein>
    <recommendedName>
        <fullName evidence="4">DUF2147 domain-containing protein</fullName>
    </recommendedName>
</protein>
<evidence type="ECO:0000313" key="3">
    <source>
        <dbReference type="Proteomes" id="UP000679690"/>
    </source>
</evidence>
<keyword evidence="1" id="KW-0472">Membrane</keyword>
<evidence type="ECO:0000313" key="2">
    <source>
        <dbReference type="EMBL" id="MBO3741945.1"/>
    </source>
</evidence>
<keyword evidence="1" id="KW-0812">Transmembrane</keyword>
<keyword evidence="3" id="KW-1185">Reference proteome</keyword>